<dbReference type="RefSeq" id="WP_214159351.1">
    <property type="nucleotide sequence ID" value="NZ_JAHBAY010000014.1"/>
</dbReference>
<name>A0ABS5TPQ6_9ACTN</name>
<proteinExistence type="predicted"/>
<sequence>MTADKPPFRAGDVVTYLVAGDPVLGRPMAVGIQFARTRKSWRWWRRQPSIPVVEGSGW</sequence>
<gene>
    <name evidence="1" type="ORF">KIH74_27950</name>
</gene>
<keyword evidence="2" id="KW-1185">Reference proteome</keyword>
<evidence type="ECO:0000313" key="1">
    <source>
        <dbReference type="EMBL" id="MBT0772808.1"/>
    </source>
</evidence>
<accession>A0ABS5TPQ6</accession>
<dbReference type="Proteomes" id="UP001197247">
    <property type="component" value="Unassembled WGS sequence"/>
</dbReference>
<dbReference type="EMBL" id="JAHBAY010000014">
    <property type="protein sequence ID" value="MBT0772808.1"/>
    <property type="molecule type" value="Genomic_DNA"/>
</dbReference>
<comment type="caution">
    <text evidence="1">The sequence shown here is derived from an EMBL/GenBank/DDBJ whole genome shotgun (WGS) entry which is preliminary data.</text>
</comment>
<organism evidence="1 2">
    <name type="scientific">Kineosporia corallincola</name>
    <dbReference type="NCBI Taxonomy" id="2835133"/>
    <lineage>
        <taxon>Bacteria</taxon>
        <taxon>Bacillati</taxon>
        <taxon>Actinomycetota</taxon>
        <taxon>Actinomycetes</taxon>
        <taxon>Kineosporiales</taxon>
        <taxon>Kineosporiaceae</taxon>
        <taxon>Kineosporia</taxon>
    </lineage>
</organism>
<evidence type="ECO:0000313" key="2">
    <source>
        <dbReference type="Proteomes" id="UP001197247"/>
    </source>
</evidence>
<protein>
    <submittedName>
        <fullName evidence="1">Uncharacterized protein</fullName>
    </submittedName>
</protein>
<reference evidence="1 2" key="1">
    <citation type="submission" date="2021-05" db="EMBL/GenBank/DDBJ databases">
        <title>Kineosporia and Streptomyces sp. nov. two new marine actinobacteria isolated from Coral.</title>
        <authorList>
            <person name="Buangrab K."/>
            <person name="Sutthacheep M."/>
            <person name="Yeemin T."/>
            <person name="Harunari E."/>
            <person name="Igarashi Y."/>
            <person name="Kanchanasin P."/>
            <person name="Tanasupawat S."/>
            <person name="Phongsopitanun W."/>
        </authorList>
    </citation>
    <scope>NUCLEOTIDE SEQUENCE [LARGE SCALE GENOMIC DNA]</scope>
    <source>
        <strain evidence="1 2">J2-2</strain>
    </source>
</reference>